<gene>
    <name evidence="7" type="ORF">SAMN02745163_03253</name>
</gene>
<dbReference type="InterPro" id="IPR023827">
    <property type="entry name" value="Peptidase_S8_Asp-AS"/>
</dbReference>
<evidence type="ECO:0000256" key="5">
    <source>
        <dbReference type="PROSITE-ProRule" id="PRU01240"/>
    </source>
</evidence>
<keyword evidence="4 5" id="KW-0720">Serine protease</keyword>
<evidence type="ECO:0000256" key="4">
    <source>
        <dbReference type="ARBA" id="ARBA00022825"/>
    </source>
</evidence>
<keyword evidence="3 5" id="KW-0378">Hydrolase</keyword>
<evidence type="ECO:0000259" key="6">
    <source>
        <dbReference type="Pfam" id="PF00082"/>
    </source>
</evidence>
<dbReference type="PROSITE" id="PS00137">
    <property type="entry name" value="SUBTILASE_HIS"/>
    <property type="match status" value="1"/>
</dbReference>
<accession>A0A1M6PT85</accession>
<evidence type="ECO:0000313" key="7">
    <source>
        <dbReference type="EMBL" id="SHK11125.1"/>
    </source>
</evidence>
<evidence type="ECO:0000313" key="8">
    <source>
        <dbReference type="Proteomes" id="UP000184310"/>
    </source>
</evidence>
<dbReference type="SUPFAM" id="SSF52743">
    <property type="entry name" value="Subtilisin-like"/>
    <property type="match status" value="1"/>
</dbReference>
<dbReference type="InterPro" id="IPR015500">
    <property type="entry name" value="Peptidase_S8_subtilisin-rel"/>
</dbReference>
<organism evidence="7 8">
    <name type="scientific">Clostridium cavendishii DSM 21758</name>
    <dbReference type="NCBI Taxonomy" id="1121302"/>
    <lineage>
        <taxon>Bacteria</taxon>
        <taxon>Bacillati</taxon>
        <taxon>Bacillota</taxon>
        <taxon>Clostridia</taxon>
        <taxon>Eubacteriales</taxon>
        <taxon>Clostridiaceae</taxon>
        <taxon>Clostridium</taxon>
    </lineage>
</organism>
<dbReference type="AlphaFoldDB" id="A0A1M6PT85"/>
<evidence type="ECO:0000256" key="2">
    <source>
        <dbReference type="ARBA" id="ARBA00022670"/>
    </source>
</evidence>
<proteinExistence type="inferred from homology"/>
<dbReference type="EMBL" id="FQZB01000013">
    <property type="protein sequence ID" value="SHK11125.1"/>
    <property type="molecule type" value="Genomic_DNA"/>
</dbReference>
<dbReference type="GO" id="GO:0004252">
    <property type="term" value="F:serine-type endopeptidase activity"/>
    <property type="evidence" value="ECO:0007669"/>
    <property type="project" value="UniProtKB-UniRule"/>
</dbReference>
<dbReference type="Gene3D" id="3.40.50.200">
    <property type="entry name" value="Peptidase S8/S53 domain"/>
    <property type="match status" value="1"/>
</dbReference>
<dbReference type="InterPro" id="IPR051048">
    <property type="entry name" value="Peptidase_S8/S53_subtilisin"/>
</dbReference>
<name>A0A1M6PT85_9CLOT</name>
<feature type="active site" description="Charge relay system" evidence="5">
    <location>
        <position position="343"/>
    </location>
</feature>
<protein>
    <submittedName>
        <fullName evidence="7">Subtilase family protein</fullName>
    </submittedName>
</protein>
<dbReference type="PANTHER" id="PTHR43399:SF4">
    <property type="entry name" value="CELL WALL-ASSOCIATED PROTEASE"/>
    <property type="match status" value="1"/>
</dbReference>
<dbReference type="PROSITE" id="PS51892">
    <property type="entry name" value="SUBTILASE"/>
    <property type="match status" value="1"/>
</dbReference>
<dbReference type="OrthoDB" id="9798386at2"/>
<feature type="active site" description="Charge relay system" evidence="5">
    <location>
        <position position="117"/>
    </location>
</feature>
<reference evidence="7 8" key="1">
    <citation type="submission" date="2016-11" db="EMBL/GenBank/DDBJ databases">
        <authorList>
            <person name="Jaros S."/>
            <person name="Januszkiewicz K."/>
            <person name="Wedrychowicz H."/>
        </authorList>
    </citation>
    <scope>NUCLEOTIDE SEQUENCE [LARGE SCALE GENOMIC DNA]</scope>
    <source>
        <strain evidence="7 8">DSM 21758</strain>
    </source>
</reference>
<dbReference type="InterPro" id="IPR000209">
    <property type="entry name" value="Peptidase_S8/S53_dom"/>
</dbReference>
<dbReference type="PRINTS" id="PR00723">
    <property type="entry name" value="SUBTILISIN"/>
</dbReference>
<dbReference type="InterPro" id="IPR036852">
    <property type="entry name" value="Peptidase_S8/S53_dom_sf"/>
</dbReference>
<feature type="domain" description="Peptidase S8/S53" evidence="6">
    <location>
        <begin position="108"/>
        <end position="374"/>
    </location>
</feature>
<dbReference type="PANTHER" id="PTHR43399">
    <property type="entry name" value="SUBTILISIN-RELATED"/>
    <property type="match status" value="1"/>
</dbReference>
<evidence type="ECO:0000256" key="1">
    <source>
        <dbReference type="ARBA" id="ARBA00011073"/>
    </source>
</evidence>
<keyword evidence="2 5" id="KW-0645">Protease</keyword>
<dbReference type="InterPro" id="IPR022398">
    <property type="entry name" value="Peptidase_S8_His-AS"/>
</dbReference>
<dbReference type="RefSeq" id="WP_072990172.1">
    <property type="nucleotide sequence ID" value="NZ_FQZB01000013.1"/>
</dbReference>
<feature type="active site" description="Charge relay system" evidence="5">
    <location>
        <position position="152"/>
    </location>
</feature>
<comment type="similarity">
    <text evidence="1 5">Belongs to the peptidase S8 family.</text>
</comment>
<dbReference type="STRING" id="1121302.SAMN02745163_03253"/>
<keyword evidence="8" id="KW-1185">Reference proteome</keyword>
<evidence type="ECO:0000256" key="3">
    <source>
        <dbReference type="ARBA" id="ARBA00022801"/>
    </source>
</evidence>
<dbReference type="PROSITE" id="PS00136">
    <property type="entry name" value="SUBTILASE_ASP"/>
    <property type="match status" value="1"/>
</dbReference>
<dbReference type="Pfam" id="PF00082">
    <property type="entry name" value="Peptidase_S8"/>
    <property type="match status" value="1"/>
</dbReference>
<sequence>MFSLKSKLDHNLRINLDKSLQQNYRVLIKCKRFEDNIEKKILSLKGTLICSIKSQGLIAANLSQRSIYRLIEYPEVNYICFDEYALLCAMSISTATGGRSFEKFNFTGKGISIGLIDTGVFPHPDLSSPHSKILKFTDLINDIKYPYDDHGHGSFIAGILCGSGISSKNLYKGIAEKSSLICYKAFNSTGKGYVSNILCALESLIEESEHLNVKVICLPFELISHNMFIISLFHKLFKLANEKNIIVVIPSGSSPNGEGSMNPLCFSSDCLVVGGINNSKSSPVPYIYSASSCYSKTHKPDLSVACVNITSINTDKNYISQKNGIKIYSPRLETPYITYTGTSISAAFISAICSLIFEANPSLTFKDISSLLKLYSNNMDIDKNFIGDGILDTKRLFTMLANKK</sequence>
<dbReference type="Proteomes" id="UP000184310">
    <property type="component" value="Unassembled WGS sequence"/>
</dbReference>
<dbReference type="GO" id="GO:0006508">
    <property type="term" value="P:proteolysis"/>
    <property type="evidence" value="ECO:0007669"/>
    <property type="project" value="UniProtKB-KW"/>
</dbReference>